<reference evidence="11" key="1">
    <citation type="journal article" date="2014" name="Int. J. Syst. Evol. Microbiol.">
        <title>Complete genome sequence of Corynebacterium casei LMG S-19264T (=DSM 44701T), isolated from a smear-ripened cheese.</title>
        <authorList>
            <consortium name="US DOE Joint Genome Institute (JGI-PGF)"/>
            <person name="Walter F."/>
            <person name="Albersmeier A."/>
            <person name="Kalinowski J."/>
            <person name="Ruckert C."/>
        </authorList>
    </citation>
    <scope>NUCLEOTIDE SEQUENCE</scope>
    <source>
        <strain evidence="11">KCTC 42651</strain>
    </source>
</reference>
<keyword evidence="12" id="KW-1185">Reference proteome</keyword>
<dbReference type="InterPro" id="IPR001670">
    <property type="entry name" value="ADH_Fe/GldA"/>
</dbReference>
<feature type="domain" description="Alcohol dehydrogenase iron-type/glycerol dehydrogenase GldA" evidence="9">
    <location>
        <begin position="8"/>
        <end position="177"/>
    </location>
</feature>
<dbReference type="InterPro" id="IPR039697">
    <property type="entry name" value="Alcohol_dehydrogenase_Fe"/>
</dbReference>
<sequence length="377" mass="39625">MTLISYLTNITFDHGAVKTLGAEMEALGMKRPLIVTDKGLVAAGLIDTVRGVIPNDKAATIFDGTPANPTEAAAKQALAAYREAGCDGIVAVGGGSSMDLAKAVMLMVEHPGALDDYAMIKGGVPKITANMPPLIAIPTTAGTGSEVGRGAVIVMDSGVKTALVSPHLIPKRAICDPDLTLDLPAGLTAATGMDALTHCIETYISPKVNPPAEAIALDGVARAVKHLERAVKDGHDREARWNMMMASMEGAMAFQKGLGAVHSMSHPLGALPEPRLHHGTLNAVIMPTVLRFNHDFVGDKYDTLRRIMGLSSNADLPQAIADMNARLKLPENLRAMGVTEAMIPVAAEQAEHDHCTPTNPRPVDRAGFEALFAEAMG</sequence>
<dbReference type="CDD" id="cd14861">
    <property type="entry name" value="Fe-ADH-like"/>
    <property type="match status" value="1"/>
</dbReference>
<dbReference type="PANTHER" id="PTHR11496:SF102">
    <property type="entry name" value="ALCOHOL DEHYDROGENASE 4"/>
    <property type="match status" value="1"/>
</dbReference>
<evidence type="ECO:0000313" key="11">
    <source>
        <dbReference type="EMBL" id="GHD50913.1"/>
    </source>
</evidence>
<comment type="catalytic activity">
    <reaction evidence="6">
        <text>a primary alcohol + NAD(+) = an aldehyde + NADH + H(+)</text>
        <dbReference type="Rhea" id="RHEA:10736"/>
        <dbReference type="ChEBI" id="CHEBI:15378"/>
        <dbReference type="ChEBI" id="CHEBI:15734"/>
        <dbReference type="ChEBI" id="CHEBI:17478"/>
        <dbReference type="ChEBI" id="CHEBI:57540"/>
        <dbReference type="ChEBI" id="CHEBI:57945"/>
        <dbReference type="EC" id="1.1.1.1"/>
    </reaction>
</comment>
<evidence type="ECO:0000259" key="10">
    <source>
        <dbReference type="Pfam" id="PF25137"/>
    </source>
</evidence>
<dbReference type="GO" id="GO:0004022">
    <property type="term" value="F:alcohol dehydrogenase (NAD+) activity"/>
    <property type="evidence" value="ECO:0007669"/>
    <property type="project" value="UniProtKB-EC"/>
</dbReference>
<gene>
    <name evidence="11" type="ORF">GCM10017083_24730</name>
</gene>
<comment type="cofactor">
    <cofactor evidence="1">
        <name>Fe cation</name>
        <dbReference type="ChEBI" id="CHEBI:24875"/>
    </cofactor>
</comment>
<dbReference type="Pfam" id="PF00465">
    <property type="entry name" value="Fe-ADH"/>
    <property type="match status" value="1"/>
</dbReference>
<dbReference type="PROSITE" id="PS00913">
    <property type="entry name" value="ADH_IRON_1"/>
    <property type="match status" value="1"/>
</dbReference>
<feature type="domain" description="Fe-containing alcohol dehydrogenase-like C-terminal" evidence="10">
    <location>
        <begin position="188"/>
        <end position="376"/>
    </location>
</feature>
<dbReference type="Gene3D" id="3.40.50.1970">
    <property type="match status" value="1"/>
</dbReference>
<proteinExistence type="inferred from homology"/>
<evidence type="ECO:0000313" key="12">
    <source>
        <dbReference type="Proteomes" id="UP000630353"/>
    </source>
</evidence>
<dbReference type="SUPFAM" id="SSF56796">
    <property type="entry name" value="Dehydroquinate synthase-like"/>
    <property type="match status" value="1"/>
</dbReference>
<comment type="catalytic activity">
    <reaction evidence="5">
        <text>a secondary alcohol + NAD(+) = a ketone + NADH + H(+)</text>
        <dbReference type="Rhea" id="RHEA:10740"/>
        <dbReference type="ChEBI" id="CHEBI:15378"/>
        <dbReference type="ChEBI" id="CHEBI:17087"/>
        <dbReference type="ChEBI" id="CHEBI:35681"/>
        <dbReference type="ChEBI" id="CHEBI:57540"/>
        <dbReference type="ChEBI" id="CHEBI:57945"/>
        <dbReference type="EC" id="1.1.1.1"/>
    </reaction>
</comment>
<evidence type="ECO:0000256" key="5">
    <source>
        <dbReference type="ARBA" id="ARBA00049164"/>
    </source>
</evidence>
<keyword evidence="4" id="KW-0520">NAD</keyword>
<dbReference type="AlphaFoldDB" id="A0A918XSX9"/>
<dbReference type="Pfam" id="PF25137">
    <property type="entry name" value="ADH_Fe_C"/>
    <property type="match status" value="1"/>
</dbReference>
<dbReference type="RefSeq" id="WP_189989908.1">
    <property type="nucleotide sequence ID" value="NZ_BMZS01000005.1"/>
</dbReference>
<protein>
    <recommendedName>
        <fullName evidence="7">Alcohol dehydrogenase 2</fullName>
    </recommendedName>
    <alternativeName>
        <fullName evidence="8">Alcohol dehydrogenase II</fullName>
    </alternativeName>
</protein>
<dbReference type="FunFam" id="1.20.1090.10:FF:000001">
    <property type="entry name" value="Aldehyde-alcohol dehydrogenase"/>
    <property type="match status" value="1"/>
</dbReference>
<dbReference type="GO" id="GO:0046872">
    <property type="term" value="F:metal ion binding"/>
    <property type="evidence" value="ECO:0007669"/>
    <property type="project" value="InterPro"/>
</dbReference>
<evidence type="ECO:0000259" key="9">
    <source>
        <dbReference type="Pfam" id="PF00465"/>
    </source>
</evidence>
<dbReference type="PANTHER" id="PTHR11496">
    <property type="entry name" value="ALCOHOL DEHYDROGENASE"/>
    <property type="match status" value="1"/>
</dbReference>
<evidence type="ECO:0000256" key="3">
    <source>
        <dbReference type="ARBA" id="ARBA00023002"/>
    </source>
</evidence>
<evidence type="ECO:0000256" key="2">
    <source>
        <dbReference type="ARBA" id="ARBA00007358"/>
    </source>
</evidence>
<keyword evidence="3" id="KW-0560">Oxidoreductase</keyword>
<accession>A0A918XSX9</accession>
<evidence type="ECO:0000256" key="8">
    <source>
        <dbReference type="ARBA" id="ARBA00076680"/>
    </source>
</evidence>
<organism evidence="11 12">
    <name type="scientific">Thalassobaculum fulvum</name>
    <dbReference type="NCBI Taxonomy" id="1633335"/>
    <lineage>
        <taxon>Bacteria</taxon>
        <taxon>Pseudomonadati</taxon>
        <taxon>Pseudomonadota</taxon>
        <taxon>Alphaproteobacteria</taxon>
        <taxon>Rhodospirillales</taxon>
        <taxon>Thalassobaculaceae</taxon>
        <taxon>Thalassobaculum</taxon>
    </lineage>
</organism>
<dbReference type="InterPro" id="IPR056798">
    <property type="entry name" value="ADH_Fe_C"/>
</dbReference>
<comment type="similarity">
    <text evidence="2">Belongs to the iron-containing alcohol dehydrogenase family.</text>
</comment>
<dbReference type="InterPro" id="IPR018211">
    <property type="entry name" value="ADH_Fe_CS"/>
</dbReference>
<reference evidence="11" key="2">
    <citation type="submission" date="2020-09" db="EMBL/GenBank/DDBJ databases">
        <authorList>
            <person name="Sun Q."/>
            <person name="Kim S."/>
        </authorList>
    </citation>
    <scope>NUCLEOTIDE SEQUENCE</scope>
    <source>
        <strain evidence="11">KCTC 42651</strain>
    </source>
</reference>
<comment type="caution">
    <text evidence="11">The sequence shown here is derived from an EMBL/GenBank/DDBJ whole genome shotgun (WGS) entry which is preliminary data.</text>
</comment>
<dbReference type="Proteomes" id="UP000630353">
    <property type="component" value="Unassembled WGS sequence"/>
</dbReference>
<dbReference type="FunFam" id="3.40.50.1970:FF:000003">
    <property type="entry name" value="Alcohol dehydrogenase, iron-containing"/>
    <property type="match status" value="1"/>
</dbReference>
<name>A0A918XSX9_9PROT</name>
<evidence type="ECO:0000256" key="6">
    <source>
        <dbReference type="ARBA" id="ARBA00049243"/>
    </source>
</evidence>
<dbReference type="Gene3D" id="1.20.1090.10">
    <property type="entry name" value="Dehydroquinate synthase-like - alpha domain"/>
    <property type="match status" value="1"/>
</dbReference>
<evidence type="ECO:0000256" key="1">
    <source>
        <dbReference type="ARBA" id="ARBA00001962"/>
    </source>
</evidence>
<evidence type="ECO:0000256" key="4">
    <source>
        <dbReference type="ARBA" id="ARBA00023027"/>
    </source>
</evidence>
<evidence type="ECO:0000256" key="7">
    <source>
        <dbReference type="ARBA" id="ARBA00074848"/>
    </source>
</evidence>
<dbReference type="EMBL" id="BMZS01000005">
    <property type="protein sequence ID" value="GHD50913.1"/>
    <property type="molecule type" value="Genomic_DNA"/>
</dbReference>